<dbReference type="AlphaFoldDB" id="A0AAJ0C9Q6"/>
<evidence type="ECO:0000313" key="8">
    <source>
        <dbReference type="EMBL" id="KAK1771229.1"/>
    </source>
</evidence>
<accession>A0AAJ0C9Q6</accession>
<comment type="caution">
    <text evidence="8">The sequence shown here is derived from an EMBL/GenBank/DDBJ whole genome shotgun (WGS) entry which is preliminary data.</text>
</comment>
<comment type="similarity">
    <text evidence="2 6">Belongs to the cytochrome P450 family.</text>
</comment>
<keyword evidence="3 6" id="KW-0349">Heme</keyword>
<dbReference type="Proteomes" id="UP001244011">
    <property type="component" value="Unassembled WGS sequence"/>
</dbReference>
<dbReference type="GO" id="GO:0016705">
    <property type="term" value="F:oxidoreductase activity, acting on paired donors, with incorporation or reduction of molecular oxygen"/>
    <property type="evidence" value="ECO:0007669"/>
    <property type="project" value="InterPro"/>
</dbReference>
<dbReference type="InterPro" id="IPR001128">
    <property type="entry name" value="Cyt_P450"/>
</dbReference>
<dbReference type="InterPro" id="IPR017972">
    <property type="entry name" value="Cyt_P450_CS"/>
</dbReference>
<gene>
    <name evidence="8" type="ORF">QBC33DRAFT_555718</name>
</gene>
<dbReference type="EMBL" id="MU838999">
    <property type="protein sequence ID" value="KAK1771229.1"/>
    <property type="molecule type" value="Genomic_DNA"/>
</dbReference>
<evidence type="ECO:0000256" key="5">
    <source>
        <dbReference type="ARBA" id="ARBA00023004"/>
    </source>
</evidence>
<dbReference type="Gene3D" id="1.10.630.10">
    <property type="entry name" value="Cytochrome P450"/>
    <property type="match status" value="1"/>
</dbReference>
<dbReference type="PANTHER" id="PTHR24305:SF166">
    <property type="entry name" value="CYTOCHROME P450 12A4, MITOCHONDRIAL-RELATED"/>
    <property type="match status" value="1"/>
</dbReference>
<evidence type="ECO:0000313" key="9">
    <source>
        <dbReference type="Proteomes" id="UP001244011"/>
    </source>
</evidence>
<evidence type="ECO:0000256" key="4">
    <source>
        <dbReference type="ARBA" id="ARBA00022723"/>
    </source>
</evidence>
<proteinExistence type="inferred from homology"/>
<protein>
    <submittedName>
        <fullName evidence="8">Cytochrome P450</fullName>
    </submittedName>
</protein>
<dbReference type="PANTHER" id="PTHR24305">
    <property type="entry name" value="CYTOCHROME P450"/>
    <property type="match status" value="1"/>
</dbReference>
<evidence type="ECO:0000256" key="6">
    <source>
        <dbReference type="RuleBase" id="RU000461"/>
    </source>
</evidence>
<dbReference type="GO" id="GO:0005506">
    <property type="term" value="F:iron ion binding"/>
    <property type="evidence" value="ECO:0007669"/>
    <property type="project" value="InterPro"/>
</dbReference>
<feature type="region of interest" description="Disordered" evidence="7">
    <location>
        <begin position="402"/>
        <end position="428"/>
    </location>
</feature>
<dbReference type="GO" id="GO:0020037">
    <property type="term" value="F:heme binding"/>
    <property type="evidence" value="ECO:0007669"/>
    <property type="project" value="InterPro"/>
</dbReference>
<keyword evidence="6" id="KW-0503">Monooxygenase</keyword>
<dbReference type="Pfam" id="PF00067">
    <property type="entry name" value="p450"/>
    <property type="match status" value="1"/>
</dbReference>
<keyword evidence="5 6" id="KW-0408">Iron</keyword>
<evidence type="ECO:0000256" key="3">
    <source>
        <dbReference type="ARBA" id="ARBA00022617"/>
    </source>
</evidence>
<keyword evidence="4 6" id="KW-0479">Metal-binding</keyword>
<dbReference type="GeneID" id="85312857"/>
<comment type="cofactor">
    <cofactor evidence="1">
        <name>heme</name>
        <dbReference type="ChEBI" id="CHEBI:30413"/>
    </cofactor>
</comment>
<dbReference type="PROSITE" id="PS00086">
    <property type="entry name" value="CYTOCHROME_P450"/>
    <property type="match status" value="1"/>
</dbReference>
<sequence length="552" mass="60319">MPMFYVSSPHLCALAGIAAVSALLFKLVIYPTIFSPLSKIPAAHPLASVTSLWIQWQRFRDREFQCISAAFARKGPYVRLGPNEIAINSMEGVLSVYGVGSNNFDKHQSYEYFITHGSRNMFSSLGKDHGFRRRRISAVYARSFVQSSPHVHAILDAVVLQRLLPLLFQAAATEQGSVDILPVLQSYALDFMSSFMFGLSRGTNFLQDECARRHWFDLYIRSYPAGSMFWLLEQPFLTRLLCAVGVPLLPEGHFEAKQEFEAWALDKVKESEKTLAKSEEAGIPLSYGEFPILYSAVRSGIAKDSGIDAGFTPDSSQQLELASECFDHLVATRDTFGTSFTYVLYEISRHQDAQADLRAELLSLPTPFPSSSPATTPSLPPPTALENLPLLNAVIKEGLRLRNNTPGLDPRVTPMGTTRRESSSVGPWGGLPPGVRVGAYSRCLHRDGDAFPDPEAWNPGRWLDGGGGAKASAAAAAAAARDRGFFAFSGGSRGCVGRQVAMELMRFAVAAIYTNFKTAVADESEYPGTDGFLPSVKSEAEEVARDLGAFDA</sequence>
<keyword evidence="6" id="KW-0560">Oxidoreductase</keyword>
<evidence type="ECO:0000256" key="7">
    <source>
        <dbReference type="SAM" id="MobiDB-lite"/>
    </source>
</evidence>
<evidence type="ECO:0000256" key="2">
    <source>
        <dbReference type="ARBA" id="ARBA00010617"/>
    </source>
</evidence>
<dbReference type="InterPro" id="IPR050121">
    <property type="entry name" value="Cytochrome_P450_monoxygenase"/>
</dbReference>
<dbReference type="InterPro" id="IPR036396">
    <property type="entry name" value="Cyt_P450_sf"/>
</dbReference>
<evidence type="ECO:0000256" key="1">
    <source>
        <dbReference type="ARBA" id="ARBA00001971"/>
    </source>
</evidence>
<name>A0AAJ0C9Q6_9PEZI</name>
<dbReference type="GO" id="GO:0004497">
    <property type="term" value="F:monooxygenase activity"/>
    <property type="evidence" value="ECO:0007669"/>
    <property type="project" value="UniProtKB-KW"/>
</dbReference>
<organism evidence="8 9">
    <name type="scientific">Phialemonium atrogriseum</name>
    <dbReference type="NCBI Taxonomy" id="1093897"/>
    <lineage>
        <taxon>Eukaryota</taxon>
        <taxon>Fungi</taxon>
        <taxon>Dikarya</taxon>
        <taxon>Ascomycota</taxon>
        <taxon>Pezizomycotina</taxon>
        <taxon>Sordariomycetes</taxon>
        <taxon>Sordariomycetidae</taxon>
        <taxon>Cephalothecales</taxon>
        <taxon>Cephalothecaceae</taxon>
        <taxon>Phialemonium</taxon>
    </lineage>
</organism>
<dbReference type="SUPFAM" id="SSF48264">
    <property type="entry name" value="Cytochrome P450"/>
    <property type="match status" value="1"/>
</dbReference>
<reference evidence="8" key="1">
    <citation type="submission" date="2023-06" db="EMBL/GenBank/DDBJ databases">
        <title>Genome-scale phylogeny and comparative genomics of the fungal order Sordariales.</title>
        <authorList>
            <consortium name="Lawrence Berkeley National Laboratory"/>
            <person name="Hensen N."/>
            <person name="Bonometti L."/>
            <person name="Westerberg I."/>
            <person name="Brannstrom I.O."/>
            <person name="Guillou S."/>
            <person name="Cros-Aarteil S."/>
            <person name="Calhoun S."/>
            <person name="Haridas S."/>
            <person name="Kuo A."/>
            <person name="Mondo S."/>
            <person name="Pangilinan J."/>
            <person name="Riley R."/>
            <person name="Labutti K."/>
            <person name="Andreopoulos B."/>
            <person name="Lipzen A."/>
            <person name="Chen C."/>
            <person name="Yanf M."/>
            <person name="Daum C."/>
            <person name="Ng V."/>
            <person name="Clum A."/>
            <person name="Steindorff A."/>
            <person name="Ohm R."/>
            <person name="Martin F."/>
            <person name="Silar P."/>
            <person name="Natvig D."/>
            <person name="Lalanne C."/>
            <person name="Gautier V."/>
            <person name="Ament-Velasquez S.L."/>
            <person name="Kruys A."/>
            <person name="Hutchinson M.I."/>
            <person name="Powell A.J."/>
            <person name="Barry K."/>
            <person name="Miller A.N."/>
            <person name="Grigoriev I.V."/>
            <person name="Debuchy R."/>
            <person name="Gladieux P."/>
            <person name="Thoren M.H."/>
            <person name="Johannesson H."/>
        </authorList>
    </citation>
    <scope>NUCLEOTIDE SEQUENCE</scope>
    <source>
        <strain evidence="8">8032-3</strain>
    </source>
</reference>
<dbReference type="RefSeq" id="XP_060287442.1">
    <property type="nucleotide sequence ID" value="XM_060429670.1"/>
</dbReference>
<keyword evidence="9" id="KW-1185">Reference proteome</keyword>